<keyword evidence="11 12" id="KW-0472">Membrane</keyword>
<feature type="transmembrane region" description="Helical" evidence="12">
    <location>
        <begin position="389"/>
        <end position="413"/>
    </location>
</feature>
<keyword evidence="10 12" id="KW-0406">Ion transport</keyword>
<evidence type="ECO:0000256" key="10">
    <source>
        <dbReference type="ARBA" id="ARBA00023065"/>
    </source>
</evidence>
<evidence type="ECO:0000256" key="11">
    <source>
        <dbReference type="ARBA" id="ARBA00023136"/>
    </source>
</evidence>
<evidence type="ECO:0000256" key="9">
    <source>
        <dbReference type="ARBA" id="ARBA00022989"/>
    </source>
</evidence>
<feature type="transmembrane region" description="Helical" evidence="12">
    <location>
        <begin position="272"/>
        <end position="293"/>
    </location>
</feature>
<sequence>MRIGASSLGFAPLTVILTASHNEASAHGWRGAIALAALGVVYGDIGTSPLYALRECLNPEHGVPLTPDAVLGLLSLIFWALTLVVTVKYIVFVLRADHDGEGGIMALQALARQGIAGQASHPWMLRLIAGMGLTGAAMFYGDSLITPAISVLSAVEGLNVATPLFNAYVLPLTLVILVALFAAQRLGTGAVGKVFGPIMLLWFATLAWLGVQHIADDPRVLQALNPLWAAQFLASHPAQSLAVLGSVFLAVTGGEALYADMGHFGARAIRQAWFFVALPALVLNYFGQGALVLSDPTAIDNPFFRMVPAWGVIPMVILSALATVIASQAVISGAYSLTAQAMRMGYLPRLRIVQTSGQAMGQIYMPAVNWLLAIGVVALVLSFKNSSALSAAYGIAVSVTMVTTTVLAALVALRVWRWNAVLVIMGAAVLLGIDTLFLAANSLKIAEGGWLPLAVAAVVLVLFTTWARGRSLVHELAMAGRIEMRPFVQSLLADAPHRVKGTAVFLTAEPEFVPHALLHNLKHNQVMHQRNIVLQVVGVDSPRVDSAHRFDVADLGADFWQVTLRHGFMETPDVPEMMKVLSYQRGIPLETMTTTYFVSRETVATGHLKRMTLARQALFAWMHRNSSRSSDYFHLPPNRVVEFGRRPQGQ</sequence>
<dbReference type="PANTHER" id="PTHR30540">
    <property type="entry name" value="OSMOTIC STRESS POTASSIUM TRANSPORTER"/>
    <property type="match status" value="1"/>
</dbReference>
<feature type="transmembrane region" description="Helical" evidence="12">
    <location>
        <begin position="363"/>
        <end position="383"/>
    </location>
</feature>
<evidence type="ECO:0000313" key="15">
    <source>
        <dbReference type="EMBL" id="MRD48030.1"/>
    </source>
</evidence>
<evidence type="ECO:0000256" key="1">
    <source>
        <dbReference type="ARBA" id="ARBA00004141"/>
    </source>
</evidence>
<keyword evidence="5 12" id="KW-0633">Potassium transport</keyword>
<dbReference type="HAMAP" id="MF_01522">
    <property type="entry name" value="Kup"/>
    <property type="match status" value="1"/>
</dbReference>
<feature type="transmembrane region" description="Helical" evidence="12">
    <location>
        <begin position="449"/>
        <end position="467"/>
    </location>
</feature>
<feature type="transmembrane region" description="Helical" evidence="12">
    <location>
        <begin position="227"/>
        <end position="251"/>
    </location>
</feature>
<comment type="catalytic activity">
    <reaction evidence="12">
        <text>K(+)(in) + H(+)(in) = K(+)(out) + H(+)(out)</text>
        <dbReference type="Rhea" id="RHEA:28490"/>
        <dbReference type="ChEBI" id="CHEBI:15378"/>
        <dbReference type="ChEBI" id="CHEBI:29103"/>
    </reaction>
</comment>
<dbReference type="InterPro" id="IPR023051">
    <property type="entry name" value="Kup"/>
</dbReference>
<dbReference type="Pfam" id="PF02705">
    <property type="entry name" value="K_trans"/>
    <property type="match status" value="1"/>
</dbReference>
<feature type="transmembrane region" description="Helical" evidence="12">
    <location>
        <begin position="123"/>
        <end position="140"/>
    </location>
</feature>
<dbReference type="InterPro" id="IPR053952">
    <property type="entry name" value="K_trans_C"/>
</dbReference>
<evidence type="ECO:0000313" key="16">
    <source>
        <dbReference type="Proteomes" id="UP000487350"/>
    </source>
</evidence>
<dbReference type="EMBL" id="WJBU01000010">
    <property type="protein sequence ID" value="MRD48030.1"/>
    <property type="molecule type" value="Genomic_DNA"/>
</dbReference>
<comment type="similarity">
    <text evidence="2 12">Belongs to the HAK/KUP transporter (TC 2.A.72) family.</text>
</comment>
<dbReference type="Pfam" id="PF22776">
    <property type="entry name" value="K_trans_C"/>
    <property type="match status" value="1"/>
</dbReference>
<dbReference type="AlphaFoldDB" id="A0A844AU61"/>
<evidence type="ECO:0000256" key="5">
    <source>
        <dbReference type="ARBA" id="ARBA00022538"/>
    </source>
</evidence>
<keyword evidence="6 12" id="KW-0812">Transmembrane</keyword>
<evidence type="ECO:0000256" key="4">
    <source>
        <dbReference type="ARBA" id="ARBA00022475"/>
    </source>
</evidence>
<evidence type="ECO:0000256" key="2">
    <source>
        <dbReference type="ARBA" id="ARBA00007019"/>
    </source>
</evidence>
<dbReference type="Proteomes" id="UP000487350">
    <property type="component" value="Unassembled WGS sequence"/>
</dbReference>
<organism evidence="15 16">
    <name type="scientific">Caenimonas koreensis DSM 17982</name>
    <dbReference type="NCBI Taxonomy" id="1121255"/>
    <lineage>
        <taxon>Bacteria</taxon>
        <taxon>Pseudomonadati</taxon>
        <taxon>Pseudomonadota</taxon>
        <taxon>Betaproteobacteria</taxon>
        <taxon>Burkholderiales</taxon>
        <taxon>Comamonadaceae</taxon>
        <taxon>Caenimonas</taxon>
    </lineage>
</organism>
<feature type="transmembrane region" description="Helical" evidence="12">
    <location>
        <begin position="194"/>
        <end position="215"/>
    </location>
</feature>
<keyword evidence="4 12" id="KW-1003">Cell membrane</keyword>
<proteinExistence type="inferred from homology"/>
<evidence type="ECO:0000256" key="7">
    <source>
        <dbReference type="ARBA" id="ARBA00022847"/>
    </source>
</evidence>
<keyword evidence="7 12" id="KW-0769">Symport</keyword>
<keyword evidence="9 12" id="KW-1133">Transmembrane helix</keyword>
<dbReference type="GO" id="GO:0015293">
    <property type="term" value="F:symporter activity"/>
    <property type="evidence" value="ECO:0007669"/>
    <property type="project" value="UniProtKB-UniRule"/>
</dbReference>
<dbReference type="GO" id="GO:0005886">
    <property type="term" value="C:plasma membrane"/>
    <property type="evidence" value="ECO:0007669"/>
    <property type="project" value="UniProtKB-SubCell"/>
</dbReference>
<name>A0A844AU61_9BURK</name>
<feature type="transmembrane region" description="Helical" evidence="12">
    <location>
        <begin position="313"/>
        <end position="342"/>
    </location>
</feature>
<evidence type="ECO:0000259" key="14">
    <source>
        <dbReference type="Pfam" id="PF22776"/>
    </source>
</evidence>
<feature type="transmembrane region" description="Helical" evidence="12">
    <location>
        <begin position="69"/>
        <end position="91"/>
    </location>
</feature>
<comment type="function">
    <text evidence="12">Transport of potassium into the cell. Likely operates as a K(+):H(+) symporter.</text>
</comment>
<accession>A0A844AU61</accession>
<comment type="subcellular location">
    <subcellularLocation>
        <location evidence="12">Cell membrane</location>
        <topology evidence="12">Multi-pass membrane protein</topology>
    </subcellularLocation>
    <subcellularLocation>
        <location evidence="1">Membrane</location>
        <topology evidence="1">Multi-pass membrane protein</topology>
    </subcellularLocation>
</comment>
<evidence type="ECO:0000256" key="8">
    <source>
        <dbReference type="ARBA" id="ARBA00022958"/>
    </source>
</evidence>
<keyword evidence="16" id="KW-1185">Reference proteome</keyword>
<feature type="domain" description="K+ potassium transporter integral membrane" evidence="13">
    <location>
        <begin position="34"/>
        <end position="489"/>
    </location>
</feature>
<feature type="domain" description="K+ potassium transporter C-terminal" evidence="14">
    <location>
        <begin position="500"/>
        <end position="645"/>
    </location>
</feature>
<dbReference type="GO" id="GO:0015079">
    <property type="term" value="F:potassium ion transmembrane transporter activity"/>
    <property type="evidence" value="ECO:0007669"/>
    <property type="project" value="UniProtKB-UniRule"/>
</dbReference>
<comment type="caution">
    <text evidence="15">The sequence shown here is derived from an EMBL/GenBank/DDBJ whole genome shotgun (WGS) entry which is preliminary data.</text>
</comment>
<protein>
    <recommendedName>
        <fullName evidence="12">Probable potassium transport system protein Kup</fullName>
    </recommendedName>
</protein>
<keyword evidence="3 12" id="KW-0813">Transport</keyword>
<evidence type="ECO:0000256" key="3">
    <source>
        <dbReference type="ARBA" id="ARBA00022448"/>
    </source>
</evidence>
<dbReference type="InterPro" id="IPR003855">
    <property type="entry name" value="K+_transporter"/>
</dbReference>
<keyword evidence="8 12" id="KW-0630">Potassium</keyword>
<dbReference type="PANTHER" id="PTHR30540:SF79">
    <property type="entry name" value="LOW AFFINITY POTASSIUM TRANSPORT SYSTEM PROTEIN KUP"/>
    <property type="match status" value="1"/>
</dbReference>
<reference evidence="15 16" key="1">
    <citation type="submission" date="2019-11" db="EMBL/GenBank/DDBJ databases">
        <title>Caenimonas koreensis gen. nov., sp. nov., isolated from activated sludge.</title>
        <authorList>
            <person name="Seung H.R."/>
        </authorList>
    </citation>
    <scope>NUCLEOTIDE SEQUENCE [LARGE SCALE GENOMIC DNA]</scope>
    <source>
        <strain evidence="15 16">EMB320</strain>
    </source>
</reference>
<evidence type="ECO:0000256" key="6">
    <source>
        <dbReference type="ARBA" id="ARBA00022692"/>
    </source>
</evidence>
<dbReference type="OrthoDB" id="9805577at2"/>
<evidence type="ECO:0000259" key="13">
    <source>
        <dbReference type="Pfam" id="PF02705"/>
    </source>
</evidence>
<evidence type="ECO:0000256" key="12">
    <source>
        <dbReference type="HAMAP-Rule" id="MF_01522"/>
    </source>
</evidence>
<feature type="transmembrane region" description="Helical" evidence="12">
    <location>
        <begin position="160"/>
        <end position="182"/>
    </location>
</feature>
<feature type="transmembrane region" description="Helical" evidence="12">
    <location>
        <begin position="420"/>
        <end position="443"/>
    </location>
</feature>
<gene>
    <name evidence="15" type="primary">trkD</name>
    <name evidence="12" type="synonym">kup</name>
    <name evidence="15" type="ORF">GHT07_12120</name>
</gene>
<dbReference type="InterPro" id="IPR053951">
    <property type="entry name" value="K_trans_N"/>
</dbReference>